<evidence type="ECO:0000256" key="1">
    <source>
        <dbReference type="SAM" id="Phobius"/>
    </source>
</evidence>
<dbReference type="Proteomes" id="UP000249422">
    <property type="component" value="Unassembled WGS sequence"/>
</dbReference>
<keyword evidence="1" id="KW-0472">Membrane</keyword>
<organism evidence="2 3">
    <name type="scientific">Aeromonas salmonicida</name>
    <dbReference type="NCBI Taxonomy" id="645"/>
    <lineage>
        <taxon>Bacteria</taxon>
        <taxon>Pseudomonadati</taxon>
        <taxon>Pseudomonadota</taxon>
        <taxon>Gammaproteobacteria</taxon>
        <taxon>Aeromonadales</taxon>
        <taxon>Aeromonadaceae</taxon>
        <taxon>Aeromonas</taxon>
    </lineage>
</organism>
<evidence type="ECO:0000313" key="2">
    <source>
        <dbReference type="EMBL" id="RAJ02735.1"/>
    </source>
</evidence>
<keyword evidence="1" id="KW-0812">Transmembrane</keyword>
<dbReference type="InterPro" id="IPR018880">
    <property type="entry name" value="Phage_P4_Ash"/>
</dbReference>
<accession>A0AAX1PG80</accession>
<dbReference type="AlphaFoldDB" id="A0AAX1PG80"/>
<gene>
    <name evidence="2" type="ORF">DEU50_11270</name>
</gene>
<evidence type="ECO:0000313" key="3">
    <source>
        <dbReference type="Proteomes" id="UP000249422"/>
    </source>
</evidence>
<dbReference type="Pfam" id="PF10554">
    <property type="entry name" value="Phage_ASH"/>
    <property type="match status" value="1"/>
</dbReference>
<dbReference type="EMBL" id="QLLM01000012">
    <property type="protein sequence ID" value="RAJ02735.1"/>
    <property type="molecule type" value="Genomic_DNA"/>
</dbReference>
<protein>
    <submittedName>
        <fullName evidence="2">Ash family protein</fullName>
    </submittedName>
</protein>
<comment type="caution">
    <text evidence="2">The sequence shown here is derived from an EMBL/GenBank/DDBJ whole genome shotgun (WGS) entry which is preliminary data.</text>
</comment>
<sequence length="179" mass="19127">MNHLPLLSHNVQQGTILHATAKSVAEIGVSEINMEPTHALAWFFVGARSSFLGALLAYMVGSACCVMAVRARASQGALGSILTSYANLVRAATSWRLASSCGRENLTNMEAATMATVPTPALPKIFTFLIQRPRACRLAELRRIRTVCIIANTESQARANLPGLSLVFMSRTPSKGVAA</sequence>
<name>A0AAX1PG80_AERSA</name>
<keyword evidence="1" id="KW-1133">Transmembrane helix</keyword>
<reference evidence="2 3" key="1">
    <citation type="submission" date="2018-06" db="EMBL/GenBank/DDBJ databases">
        <title>Freshwater and sediment microbial communities from various areas in North America, analyzing microbe dynamics in response to fracking.</title>
        <authorList>
            <person name="Lamendella R."/>
        </authorList>
    </citation>
    <scope>NUCLEOTIDE SEQUENCE [LARGE SCALE GENOMIC DNA]</scope>
    <source>
        <strain evidence="2 3">17</strain>
    </source>
</reference>
<feature type="transmembrane region" description="Helical" evidence="1">
    <location>
        <begin position="40"/>
        <end position="69"/>
    </location>
</feature>
<proteinExistence type="predicted"/>
<dbReference type="RefSeq" id="WP_111588968.1">
    <property type="nucleotide sequence ID" value="NZ_CAWNWF010000012.1"/>
</dbReference>